<protein>
    <submittedName>
        <fullName evidence="2">Uncharacterized protein</fullName>
    </submittedName>
</protein>
<proteinExistence type="predicted"/>
<name>A0A5J6F6T1_9ACTN</name>
<keyword evidence="3" id="KW-1185">Reference proteome</keyword>
<dbReference type="AlphaFoldDB" id="A0A5J6F6T1"/>
<evidence type="ECO:0000313" key="2">
    <source>
        <dbReference type="EMBL" id="QEU72068.1"/>
    </source>
</evidence>
<evidence type="ECO:0000313" key="3">
    <source>
        <dbReference type="Proteomes" id="UP000326178"/>
    </source>
</evidence>
<accession>A0A5J6F6T1</accession>
<dbReference type="EMBL" id="CP023702">
    <property type="protein sequence ID" value="QEU72068.1"/>
    <property type="molecule type" value="Genomic_DNA"/>
</dbReference>
<dbReference type="KEGG" id="snk:CP967_08850"/>
<feature type="compositionally biased region" description="Pro residues" evidence="1">
    <location>
        <begin position="39"/>
        <end position="56"/>
    </location>
</feature>
<organism evidence="2 3">
    <name type="scientific">Streptomyces nitrosporeus</name>
    <dbReference type="NCBI Taxonomy" id="28894"/>
    <lineage>
        <taxon>Bacteria</taxon>
        <taxon>Bacillati</taxon>
        <taxon>Actinomycetota</taxon>
        <taxon>Actinomycetes</taxon>
        <taxon>Kitasatosporales</taxon>
        <taxon>Streptomycetaceae</taxon>
        <taxon>Streptomyces</taxon>
    </lineage>
</organism>
<sequence length="143" mass="14838">MARRGRETVGAVTGACAMPAVPELPLGARTSSRRSPWRCPSPPVPPPRRRFPPPPGTGFRASGTGFRAPQVRCAVPVYLFGGAGVLLLVHLAGSTRWEAAPDRPGSSVATVVTGVGTPAVGDVSRVPSARGAYRYTAGFPRPP</sequence>
<feature type="region of interest" description="Disordered" evidence="1">
    <location>
        <begin position="27"/>
        <end position="64"/>
    </location>
</feature>
<reference evidence="2 3" key="1">
    <citation type="submission" date="2017-09" db="EMBL/GenBank/DDBJ databases">
        <authorList>
            <person name="Lee N."/>
            <person name="Cho B.-K."/>
        </authorList>
    </citation>
    <scope>NUCLEOTIDE SEQUENCE [LARGE SCALE GENOMIC DNA]</scope>
    <source>
        <strain evidence="2 3">ATCC 12769</strain>
    </source>
</reference>
<evidence type="ECO:0000256" key="1">
    <source>
        <dbReference type="SAM" id="MobiDB-lite"/>
    </source>
</evidence>
<gene>
    <name evidence="2" type="ORF">CP967_08850</name>
</gene>
<dbReference type="Proteomes" id="UP000326178">
    <property type="component" value="Chromosome"/>
</dbReference>